<protein>
    <recommendedName>
        <fullName evidence="3">Methylaspartate ammonia-lyase</fullName>
    </recommendedName>
</protein>
<dbReference type="Proteomes" id="UP000236959">
    <property type="component" value="Unassembled WGS sequence"/>
</dbReference>
<proteinExistence type="predicted"/>
<sequence>MTASAVSDYCLSCESLARRVKLYGDGPVFLVSYEASPEGGQLPRELSNVAFSYDNALAIIALVACGKVETAKQIGEAFHIALAKDRFYKDGRLRNAYAAGRLDPSAEAVALPGYWDDGAGKWIEDGYQVGTATGSAAWVALSLLTLSQADGDARYLEDARKVMRWINVLTIDHGGAGGFRGGFYGHEPSPVRIGWKSTEHNIDIYAVAVFLDTIDKENGWGAAARHALSFLDRAWNPDEKRFHVGTLPDGAALNTDQDGLDTQLWALLGVGDFAERAEDVLAWTYRNHGVDGGFDFNTDRDGLWIEGTAQALLLLKYLNREKEAAIVEEALARNGVGDGYYFASSTQDLTTGLSAGADGSSGEFLYHRLPHLGATSWVVLAGLGWNPFILKYFEQKESGPCLRKY</sequence>
<dbReference type="RefSeq" id="WP_103223190.1">
    <property type="nucleotide sequence ID" value="NZ_PPCN01000006.1"/>
</dbReference>
<dbReference type="EMBL" id="PPCN01000006">
    <property type="protein sequence ID" value="POF30465.1"/>
    <property type="molecule type" value="Genomic_DNA"/>
</dbReference>
<comment type="caution">
    <text evidence="1">The sequence shown here is derived from an EMBL/GenBank/DDBJ whole genome shotgun (WGS) entry which is preliminary data.</text>
</comment>
<gene>
    <name evidence="1" type="ORF">CLV41_10679</name>
</gene>
<dbReference type="InterPro" id="IPR008930">
    <property type="entry name" value="Terpenoid_cyclase/PrenylTrfase"/>
</dbReference>
<dbReference type="OrthoDB" id="1171174at2"/>
<dbReference type="SUPFAM" id="SSF48239">
    <property type="entry name" value="Terpenoid cyclases/Protein prenyltransferases"/>
    <property type="match status" value="1"/>
</dbReference>
<evidence type="ECO:0008006" key="3">
    <source>
        <dbReference type="Google" id="ProtNLM"/>
    </source>
</evidence>
<evidence type="ECO:0000313" key="1">
    <source>
        <dbReference type="EMBL" id="POF30465.1"/>
    </source>
</evidence>
<keyword evidence="2" id="KW-1185">Reference proteome</keyword>
<name>A0A2S3URW5_9HYPH</name>
<organism evidence="1 2">
    <name type="scientific">Roseibium marinum</name>
    <dbReference type="NCBI Taxonomy" id="281252"/>
    <lineage>
        <taxon>Bacteria</taxon>
        <taxon>Pseudomonadati</taxon>
        <taxon>Pseudomonadota</taxon>
        <taxon>Alphaproteobacteria</taxon>
        <taxon>Hyphomicrobiales</taxon>
        <taxon>Stappiaceae</taxon>
        <taxon>Roseibium</taxon>
    </lineage>
</organism>
<evidence type="ECO:0000313" key="2">
    <source>
        <dbReference type="Proteomes" id="UP000236959"/>
    </source>
</evidence>
<reference evidence="1 2" key="1">
    <citation type="submission" date="2018-01" db="EMBL/GenBank/DDBJ databases">
        <title>Genomic Encyclopedia of Archaeal and Bacterial Type Strains, Phase II (KMG-II): from individual species to whole genera.</title>
        <authorList>
            <person name="Goeker M."/>
        </authorList>
    </citation>
    <scope>NUCLEOTIDE SEQUENCE [LARGE SCALE GENOMIC DNA]</scope>
    <source>
        <strain evidence="1 2">DSM 17023</strain>
    </source>
</reference>
<dbReference type="AlphaFoldDB" id="A0A2S3URW5"/>
<accession>A0A2S3URW5</accession>